<protein>
    <submittedName>
        <fullName evidence="2">Mus7/MMS22 family-domain-containing protein</fullName>
    </submittedName>
</protein>
<dbReference type="GO" id="GO:0000724">
    <property type="term" value="P:double-strand break repair via homologous recombination"/>
    <property type="evidence" value="ECO:0007669"/>
    <property type="project" value="TreeGrafter"/>
</dbReference>
<name>A0A6A5YE41_9PLEO</name>
<feature type="compositionally biased region" description="Basic and acidic residues" evidence="1">
    <location>
        <begin position="701"/>
        <end position="710"/>
    </location>
</feature>
<feature type="compositionally biased region" description="Polar residues" evidence="1">
    <location>
        <begin position="730"/>
        <end position="741"/>
    </location>
</feature>
<feature type="compositionally biased region" description="Basic and acidic residues" evidence="1">
    <location>
        <begin position="186"/>
        <end position="201"/>
    </location>
</feature>
<dbReference type="Pfam" id="PF09462">
    <property type="entry name" value="Mus7"/>
    <property type="match status" value="1"/>
</dbReference>
<gene>
    <name evidence="2" type="ORF">BDV96DRAFT_509550</name>
</gene>
<feature type="region of interest" description="Disordered" evidence="1">
    <location>
        <begin position="73"/>
        <end position="159"/>
    </location>
</feature>
<keyword evidence="3" id="KW-1185">Reference proteome</keyword>
<dbReference type="PANTHER" id="PTHR28122:SF1">
    <property type="entry name" value="E3 UBIQUITIN-PROTEIN LIGASE SUBSTRATE RECEPTOR MMS22"/>
    <property type="match status" value="1"/>
</dbReference>
<feature type="compositionally biased region" description="Basic residues" evidence="1">
    <location>
        <begin position="624"/>
        <end position="636"/>
    </location>
</feature>
<evidence type="ECO:0000256" key="1">
    <source>
        <dbReference type="SAM" id="MobiDB-lite"/>
    </source>
</evidence>
<dbReference type="PANTHER" id="PTHR28122">
    <property type="entry name" value="E3 UBIQUITIN-PROTEIN LIGASE SUBSTRATE RECEPTOR MMS22"/>
    <property type="match status" value="1"/>
</dbReference>
<dbReference type="GO" id="GO:0035361">
    <property type="term" value="C:Cul8-RING ubiquitin ligase complex"/>
    <property type="evidence" value="ECO:0007669"/>
    <property type="project" value="TreeGrafter"/>
</dbReference>
<evidence type="ECO:0000313" key="3">
    <source>
        <dbReference type="Proteomes" id="UP000799770"/>
    </source>
</evidence>
<accession>A0A6A5YE41</accession>
<feature type="compositionally biased region" description="Low complexity" evidence="1">
    <location>
        <begin position="281"/>
        <end position="291"/>
    </location>
</feature>
<feature type="region of interest" description="Disordered" evidence="1">
    <location>
        <begin position="373"/>
        <end position="453"/>
    </location>
</feature>
<organism evidence="2 3">
    <name type="scientific">Lophiotrema nucula</name>
    <dbReference type="NCBI Taxonomy" id="690887"/>
    <lineage>
        <taxon>Eukaryota</taxon>
        <taxon>Fungi</taxon>
        <taxon>Dikarya</taxon>
        <taxon>Ascomycota</taxon>
        <taxon>Pezizomycotina</taxon>
        <taxon>Dothideomycetes</taxon>
        <taxon>Pleosporomycetidae</taxon>
        <taxon>Pleosporales</taxon>
        <taxon>Lophiotremataceae</taxon>
        <taxon>Lophiotrema</taxon>
    </lineage>
</organism>
<feature type="compositionally biased region" description="Low complexity" evidence="1">
    <location>
        <begin position="379"/>
        <end position="390"/>
    </location>
</feature>
<dbReference type="OrthoDB" id="2386201at2759"/>
<feature type="region of interest" description="Disordered" evidence="1">
    <location>
        <begin position="186"/>
        <end position="208"/>
    </location>
</feature>
<feature type="region of interest" description="Disordered" evidence="1">
    <location>
        <begin position="225"/>
        <end position="338"/>
    </location>
</feature>
<dbReference type="EMBL" id="ML977384">
    <property type="protein sequence ID" value="KAF2105325.1"/>
    <property type="molecule type" value="Genomic_DNA"/>
</dbReference>
<dbReference type="Proteomes" id="UP000799770">
    <property type="component" value="Unassembled WGS sequence"/>
</dbReference>
<feature type="compositionally biased region" description="Polar residues" evidence="1">
    <location>
        <begin position="86"/>
        <end position="97"/>
    </location>
</feature>
<proteinExistence type="predicted"/>
<feature type="compositionally biased region" description="Polar residues" evidence="1">
    <location>
        <begin position="320"/>
        <end position="332"/>
    </location>
</feature>
<feature type="region of interest" description="Disordered" evidence="1">
    <location>
        <begin position="658"/>
        <end position="778"/>
    </location>
</feature>
<sequence>MSRWRQKGFVQDSDDEEEDLETLSTNSTKHSQHTEIERVASPIPSIEQPTQLVTSYSQSSEILGAPVVDYHASPQAGSLRKGNAQARPTVSPFTQTARSERETESPDPLQRSLSPPNLSKAQRAHNANGDAPRNPFQLELLSQSTLSDDALSEPPPDIEAEVVFASPRRQAGVQVIIPLSTAVENLTERQRASRSLRERKPIQLNPYLIEGERYRQEWRIRGLKPIARPKTPPRKVTYEGDETQEQEFAPQDDSPPASPPVFSWATPTVRKTRPDKQYRGSASRSATSSTRRLPHVTRGPSADAPLARPTAIKRRKLHHSSTQPASSTTTDPLNRHVNPDILNTDDIWALPGSPPYSSSPRLNATDPAIRRLDLGPAWPSNLPTPSNSSSVQDGHQADERPHSGAGEEPTTAGRSPGRRFRPIPVISDSSSSESGSSDEESGESENEVQRVGKRIKGVLPASWLRLDKQTQEKRKLQARQRLNEPLSPERVEAQRGVAQRVSGSRHTPRRTQTSRDRTQDLVVISDDSDNEGEVPPRSDTNDFRTSAKAAADMAALYDQRYADDDGDDMENDRLHLFTLGGGTRSRKRQSKLTDVFGKAKRQTVLNEPISIGRAGSGKAAQRSHGQKKRLSSGRKGYRAPALSILDVIRSPSLRTQRPPQFIRLAVRSARRRPDKGRQSPRNKHIRLHTAGDTEDASLMLRRWEQGELKPRSTPKQTNNQPDLRPPLADRTNNQQSRSSSAPKAHLKSVFERTTSSISAIEAQQPTTTAFPLPSNPEARPTYGLATIIRTPREALRRGSTSFRAGQIEGPEAVFGKSYERFAFNRNLRRVDEQFELQNIEKRTLRNPQLAKFLTDDDAVLPPLPSAQEVGDFASSLPNSRPPQPKRRLIRKKRARRVDVETREYRQPSEPPLPDIVSEIAAVLPEEPEQPALQGLGPFGTRYPTTFDVTPLVVGTYFQSSTFIGNEELQRALATDKRNLDLLAGHCTIRFGSSKIECGSWDDLTFSRIEDLLNATWSLVNEDEVDEAPTLGVSIRPLRDSAKIFRSLISYFAIHLSFSDPIDRREFASRMKQLLRSMFEKVVQHQVAIRGSSGNIEHHQYLRPMTYLLVLNMQVRNIAQHSSVEHSVVSDVNKSITDISTTIVNHLVRQESYNLGIFLEKNKRHKERENGIQEDDVTVECLVALPHVLEHAAIPGNGFWDLVSRELSVGIGSMAQIHSFDSVWANAFTLLPFTEFDSSGILKVNRRSATANDNWTFVRDLLRRVFALYPATAKMRGSTSNEYIRATLTRCHTLIHYWHWRKCDSMLNIVFDFFAKNGLRQLPRENCKGSPRFLERLAQNPSLDVDQADGAFHIFLKCLALGLLTMKNIYPEKKIRSVVLRCTPNHGRNYPKDQSLEKEHLTALRNHLDLLCTLYWASPVVCRPKVELLQGLVQHGTSHREACKQHVRAWANLAAFQLSTSEPIESARPLAEWFKEMTRQTLRQYWLAKIEAEENFKAMQADGTTLSSTHMVQQNVTANQGQVIETLRDCVSGMHRATKQSLSSESAKIFLMESGVVELLELPHIEDARLSNVIRETLDILKAYASLRRGPQIEETSQQGSEESQEYGEVPDFDLAVFEQGTAQEKSLDFMEMPLWHLLSNAFGAEQIPDDKFLMDCIDTWALIAVSQVSSGDRSWDYYFGSFSKVSWQQLRKTDQTRRFGPYFMSALLTCDSAAYREHQHDYLSALFVSLVERESMLRFQHCLLHAITRTDSSNPLMRNLPFYQDERTRQLDITPDTLRARRLSLLSSLLSNMREHVYTLMQDDPTRLDDVKRGYAAVLNDMMTAMKNNYQQLRQGSIITGAYVDFVHRIVTFLQQYASDICPVNAFFTDDATFPLPATDPKYVIGRLRGYAGKLSKPGVAKQLSVFIQTVAQQATLDNQQPYLVQQLCTAVQADGLDTSETYVLRSILLQSIFPAYIEAALSSAAGLVIAKPILQSLVSIIKNMFFDIRVMDPSNVRSMCDTISCITLALVRSTERLVDTLAHLAEPYTRQAVALSLNVMSVMLPLMDYISHRALDSASKLPIVTYFEEFSVFAADVIRDREPHSVPMYSGPTTPTALPHPDVLAFSSKDLGHTITTFWSESQDRIFFGQGSNKREVNVEWKSTEEERARVDAAIIGFHEVVALLHGDDGRRGGSGAAELLV</sequence>
<dbReference type="GO" id="GO:0031297">
    <property type="term" value="P:replication fork processing"/>
    <property type="evidence" value="ECO:0007669"/>
    <property type="project" value="InterPro"/>
</dbReference>
<reference evidence="2" key="1">
    <citation type="journal article" date="2020" name="Stud. Mycol.">
        <title>101 Dothideomycetes genomes: a test case for predicting lifestyles and emergence of pathogens.</title>
        <authorList>
            <person name="Haridas S."/>
            <person name="Albert R."/>
            <person name="Binder M."/>
            <person name="Bloem J."/>
            <person name="Labutti K."/>
            <person name="Salamov A."/>
            <person name="Andreopoulos B."/>
            <person name="Baker S."/>
            <person name="Barry K."/>
            <person name="Bills G."/>
            <person name="Bluhm B."/>
            <person name="Cannon C."/>
            <person name="Castanera R."/>
            <person name="Culley D."/>
            <person name="Daum C."/>
            <person name="Ezra D."/>
            <person name="Gonzalez J."/>
            <person name="Henrissat B."/>
            <person name="Kuo A."/>
            <person name="Liang C."/>
            <person name="Lipzen A."/>
            <person name="Lutzoni F."/>
            <person name="Magnuson J."/>
            <person name="Mondo S."/>
            <person name="Nolan M."/>
            <person name="Ohm R."/>
            <person name="Pangilinan J."/>
            <person name="Park H.-J."/>
            <person name="Ramirez L."/>
            <person name="Alfaro M."/>
            <person name="Sun H."/>
            <person name="Tritt A."/>
            <person name="Yoshinaga Y."/>
            <person name="Zwiers L.-H."/>
            <person name="Turgeon B."/>
            <person name="Goodwin S."/>
            <person name="Spatafora J."/>
            <person name="Crous P."/>
            <person name="Grigoriev I."/>
        </authorList>
    </citation>
    <scope>NUCLEOTIDE SEQUENCE</scope>
    <source>
        <strain evidence="2">CBS 627.86</strain>
    </source>
</reference>
<feature type="region of interest" description="Disordered" evidence="1">
    <location>
        <begin position="526"/>
        <end position="545"/>
    </location>
</feature>
<dbReference type="GO" id="GO:0005634">
    <property type="term" value="C:nucleus"/>
    <property type="evidence" value="ECO:0007669"/>
    <property type="project" value="InterPro"/>
</dbReference>
<feature type="compositionally biased region" description="Basic residues" evidence="1">
    <location>
        <begin position="668"/>
        <end position="687"/>
    </location>
</feature>
<feature type="region of interest" description="Disordered" evidence="1">
    <location>
        <begin position="1"/>
        <end position="57"/>
    </location>
</feature>
<feature type="region of interest" description="Disordered" evidence="1">
    <location>
        <begin position="607"/>
        <end position="636"/>
    </location>
</feature>
<dbReference type="InterPro" id="IPR019021">
    <property type="entry name" value="Mms22"/>
</dbReference>
<feature type="compositionally biased region" description="Polar residues" evidence="1">
    <location>
        <begin position="111"/>
        <end position="120"/>
    </location>
</feature>
<evidence type="ECO:0000313" key="2">
    <source>
        <dbReference type="EMBL" id="KAF2105325.1"/>
    </source>
</evidence>
<feature type="compositionally biased region" description="Polar residues" evidence="1">
    <location>
        <begin position="751"/>
        <end position="769"/>
    </location>
</feature>
<feature type="compositionally biased region" description="Acidic residues" evidence="1">
    <location>
        <begin position="436"/>
        <end position="446"/>
    </location>
</feature>
<feature type="region of interest" description="Disordered" evidence="1">
    <location>
        <begin position="472"/>
        <end position="519"/>
    </location>
</feature>
<feature type="compositionally biased region" description="Acidic residues" evidence="1">
    <location>
        <begin position="12"/>
        <end position="21"/>
    </location>
</feature>
<feature type="compositionally biased region" description="Polar residues" evidence="1">
    <location>
        <begin position="47"/>
        <end position="57"/>
    </location>
</feature>